<dbReference type="Proteomes" id="UP000615455">
    <property type="component" value="Unassembled WGS sequence"/>
</dbReference>
<dbReference type="RefSeq" id="WP_189018677.1">
    <property type="nucleotide sequence ID" value="NZ_BMHE01000047.1"/>
</dbReference>
<protein>
    <submittedName>
        <fullName evidence="1">Uncharacterized protein</fullName>
    </submittedName>
</protein>
<proteinExistence type="predicted"/>
<organism evidence="1 2">
    <name type="scientific">Paenibacillus marchantiophytorum</name>
    <dbReference type="NCBI Taxonomy" id="1619310"/>
    <lineage>
        <taxon>Bacteria</taxon>
        <taxon>Bacillati</taxon>
        <taxon>Bacillota</taxon>
        <taxon>Bacilli</taxon>
        <taxon>Bacillales</taxon>
        <taxon>Paenibacillaceae</taxon>
        <taxon>Paenibacillus</taxon>
    </lineage>
</organism>
<reference evidence="2" key="1">
    <citation type="journal article" date="2019" name="Int. J. Syst. Evol. Microbiol.">
        <title>The Global Catalogue of Microorganisms (GCM) 10K type strain sequencing project: providing services to taxonomists for standard genome sequencing and annotation.</title>
        <authorList>
            <consortium name="The Broad Institute Genomics Platform"/>
            <consortium name="The Broad Institute Genome Sequencing Center for Infectious Disease"/>
            <person name="Wu L."/>
            <person name="Ma J."/>
        </authorList>
    </citation>
    <scope>NUCLEOTIDE SEQUENCE [LARGE SCALE GENOMIC DNA]</scope>
    <source>
        <strain evidence="2">CGMCC 1.15043</strain>
    </source>
</reference>
<sequence length="158" mass="18732">MGSDNEFLFKDQIKVLTSSNWNIFFEPSTWSTKITNSHGEEIDGATLAFIAEEIQNYSEKKHEEHFGERRKAPLDELTRKRRGVEDYLLIRHESRDTFESVFEVYHDENSIYCMESFAVSKRNNLLHNEMSLYLNIHDAEKVLESLQKFVDKHKNIER</sequence>
<keyword evidence="2" id="KW-1185">Reference proteome</keyword>
<evidence type="ECO:0000313" key="2">
    <source>
        <dbReference type="Proteomes" id="UP000615455"/>
    </source>
</evidence>
<evidence type="ECO:0000313" key="1">
    <source>
        <dbReference type="EMBL" id="GGA05201.1"/>
    </source>
</evidence>
<accession>A0ABQ1FBK0</accession>
<name>A0ABQ1FBK0_9BACL</name>
<gene>
    <name evidence="1" type="ORF">GCM10008018_59080</name>
</gene>
<dbReference type="EMBL" id="BMHE01000047">
    <property type="protein sequence ID" value="GGA05201.1"/>
    <property type="molecule type" value="Genomic_DNA"/>
</dbReference>
<comment type="caution">
    <text evidence="1">The sequence shown here is derived from an EMBL/GenBank/DDBJ whole genome shotgun (WGS) entry which is preliminary data.</text>
</comment>